<dbReference type="Proteomes" id="UP001597163">
    <property type="component" value="Unassembled WGS sequence"/>
</dbReference>
<comment type="caution">
    <text evidence="2">The sequence shown here is derived from an EMBL/GenBank/DDBJ whole genome shotgun (WGS) entry which is preliminary data.</text>
</comment>
<evidence type="ECO:0000313" key="2">
    <source>
        <dbReference type="EMBL" id="MFD1163731.1"/>
    </source>
</evidence>
<dbReference type="SUPFAM" id="SSF49344">
    <property type="entry name" value="CBD9-like"/>
    <property type="match status" value="1"/>
</dbReference>
<gene>
    <name evidence="2" type="ORF">ACFQ2E_14975</name>
</gene>
<name>A0ABW3RFD6_9FLAO</name>
<reference evidence="3" key="1">
    <citation type="journal article" date="2019" name="Int. J. Syst. Evol. Microbiol.">
        <title>The Global Catalogue of Microorganisms (GCM) 10K type strain sequencing project: providing services to taxonomists for standard genome sequencing and annotation.</title>
        <authorList>
            <consortium name="The Broad Institute Genomics Platform"/>
            <consortium name="The Broad Institute Genome Sequencing Center for Infectious Disease"/>
            <person name="Wu L."/>
            <person name="Ma J."/>
        </authorList>
    </citation>
    <scope>NUCLEOTIDE SEQUENCE [LARGE SCALE GENOMIC DNA]</scope>
    <source>
        <strain evidence="3">CCUG 63246</strain>
    </source>
</reference>
<proteinExistence type="predicted"/>
<accession>A0ABW3RFD6</accession>
<dbReference type="Pfam" id="PF06452">
    <property type="entry name" value="CBM9_1"/>
    <property type="match status" value="1"/>
</dbReference>
<organism evidence="2 3">
    <name type="scientific">Hwangdonia seohaensis</name>
    <dbReference type="NCBI Taxonomy" id="1240727"/>
    <lineage>
        <taxon>Bacteria</taxon>
        <taxon>Pseudomonadati</taxon>
        <taxon>Bacteroidota</taxon>
        <taxon>Flavobacteriia</taxon>
        <taxon>Flavobacteriales</taxon>
        <taxon>Flavobacteriaceae</taxon>
        <taxon>Hwangdonia</taxon>
    </lineage>
</organism>
<feature type="domain" description="Carbohydrate-binding" evidence="1">
    <location>
        <begin position="20"/>
        <end position="211"/>
    </location>
</feature>
<dbReference type="EMBL" id="JBHTLJ010000005">
    <property type="protein sequence ID" value="MFD1163731.1"/>
    <property type="molecule type" value="Genomic_DNA"/>
</dbReference>
<evidence type="ECO:0000313" key="3">
    <source>
        <dbReference type="Proteomes" id="UP001597163"/>
    </source>
</evidence>
<evidence type="ECO:0000259" key="1">
    <source>
        <dbReference type="Pfam" id="PF06452"/>
    </source>
</evidence>
<protein>
    <submittedName>
        <fullName evidence="2">Sugar-binding protein</fullName>
    </submittedName>
</protein>
<sequence length="213" mass="24998">MILKTYRVNSIKGNTLRLTGKGLDKAWEQAEVLTDFISPWDKKGVDKIEFRALYNTEHLFFCFKVFDAEIYVDSTDDTHLSINNSDRVELFFRADENLNPYYCLEIDPTPRIMDFIAKPNKDFDFYWNWPSEDINVKSNKEENFFTVEGAISLASLKRFNLVKDGKIETGIYRAKYHKQADGNYEPTWITWVNPQTEEPNFHTPSSFGILQFM</sequence>
<keyword evidence="3" id="KW-1185">Reference proteome</keyword>
<dbReference type="RefSeq" id="WP_311942133.1">
    <property type="nucleotide sequence ID" value="NZ_JAVSCK010000005.1"/>
</dbReference>
<dbReference type="Gene3D" id="2.60.40.1190">
    <property type="match status" value="1"/>
</dbReference>
<dbReference type="InterPro" id="IPR010502">
    <property type="entry name" value="Carb-bd_dom_fam9"/>
</dbReference>